<evidence type="ECO:0000256" key="2">
    <source>
        <dbReference type="ARBA" id="ARBA00022692"/>
    </source>
</evidence>
<dbReference type="GO" id="GO:0005886">
    <property type="term" value="C:plasma membrane"/>
    <property type="evidence" value="ECO:0007669"/>
    <property type="project" value="InterPro"/>
</dbReference>
<evidence type="ECO:0000313" key="8">
    <source>
        <dbReference type="Proteomes" id="UP000555411"/>
    </source>
</evidence>
<feature type="chain" id="PRO_5032913054" evidence="5">
    <location>
        <begin position="20"/>
        <end position="1176"/>
    </location>
</feature>
<name>A0A842I8X1_9RHOB</name>
<evidence type="ECO:0000256" key="4">
    <source>
        <dbReference type="ARBA" id="ARBA00023136"/>
    </source>
</evidence>
<proteinExistence type="predicted"/>
<accession>A0A842I8X1</accession>
<organism evidence="7 8">
    <name type="scientific">Paragemmobacter straminiformis</name>
    <dbReference type="NCBI Taxonomy" id="2045119"/>
    <lineage>
        <taxon>Bacteria</taxon>
        <taxon>Pseudomonadati</taxon>
        <taxon>Pseudomonadota</taxon>
        <taxon>Alphaproteobacteria</taxon>
        <taxon>Rhodobacterales</taxon>
        <taxon>Paracoccaceae</taxon>
        <taxon>Paragemmobacter</taxon>
    </lineage>
</organism>
<keyword evidence="3" id="KW-1133">Transmembrane helix</keyword>
<protein>
    <submittedName>
        <fullName evidence="7">Translocation/assembly module TamB domain-containing protein</fullName>
    </submittedName>
</protein>
<dbReference type="Pfam" id="PF04357">
    <property type="entry name" value="TamB"/>
    <property type="match status" value="1"/>
</dbReference>
<keyword evidence="5" id="KW-0732">Signal</keyword>
<dbReference type="PANTHER" id="PTHR36985:SF1">
    <property type="entry name" value="TRANSLOCATION AND ASSEMBLY MODULE SUBUNIT TAMB"/>
    <property type="match status" value="1"/>
</dbReference>
<keyword evidence="2" id="KW-0812">Transmembrane</keyword>
<evidence type="ECO:0000313" key="7">
    <source>
        <dbReference type="EMBL" id="MBC2836079.1"/>
    </source>
</evidence>
<dbReference type="Proteomes" id="UP000555411">
    <property type="component" value="Unassembled WGS sequence"/>
</dbReference>
<dbReference type="InterPro" id="IPR007452">
    <property type="entry name" value="TamB_C"/>
</dbReference>
<evidence type="ECO:0000256" key="5">
    <source>
        <dbReference type="SAM" id="SignalP"/>
    </source>
</evidence>
<evidence type="ECO:0000256" key="3">
    <source>
        <dbReference type="ARBA" id="ARBA00022989"/>
    </source>
</evidence>
<sequence length="1176" mass="120047">MKRILLAAALALSPLHAPAQETQAETDKGYLAALLEENLSGAGRQVTITGFAGALSSRATIQSLSIADGEGVWITLNGVTLDWSRSALLLGVVDVTELSADEIILTRPPVTDTGTGTEAKGFSLPDLPVSIDIGSIAAKRIALGPAVLGEAVEARLSSSMSLAGGEGKATLLLERTDGGPAGKLSLDAAYSNATKALSLKLTAAEAAGGIAVRKLGLPGSPATELTIDGTGPLDAFAADIALRSDGVDRLAGRVTLTGTGLGGQGFDASLAGDLAPLFLPEYASFFGNSIRLTARGESRPDGTLDLQAFDLAAQAIHLSGAVQLAPDYVPLRLNVQGEIGLPDGSPVLLPLGATETRVTAANLSLGFNAAVGTGWRGRIDIQGLDRAGLKADRLTLNGSGNITHEGETDRFDAAFRFAGDGVRPDDPALAAALGTRMTGRADLGAVQGGSTLDIRNLSLDGTDYSLDASGTLDGLTEGFRLSGKAQARLQDLTRLSALAGRPLSGAATLTVTGNGSPLGGEFDLIAGLAGQNVTLAQPQLDRLLSGRSTIKANVSRNTQGTTLRALTIDAGTMTASATGRLATEGTDLGGSFALFDLGTLDPAWGGSLSGDIAFQGVPATGRITATAKGSNLRLGQAQADRLLAGASDLTLDLALTKGRITVNAARLTNPQLTASATGTATQAQRDIDLTARLANLGLFLPEFPGPVTVTGTAIDDAAGYDLNLRAQGPGQIDARLSGRMAQDFGRGDLAIKGSLQAGLFSPFLSGRVLSGPARFDLALNGPLSPASLSGQVSLTGGRIADPALAFGFEAVTLNASLRGGSARITASTRLSSGGQVQVNGSVGLAPPFGANLQIALRNAVLRDPRLFQTSASGDLALTGPLAAGALVAGRIDLGETELQIPSTGFGGSTDLAELRHLNEPAPVRATRDRAGLLARATTGGGTASRPLALDLRISAPSQVFIRGRGLDAELGGSLTLRGTTANVQPAGSFSLIRGRLDILGRRLVLSEATLLLEGEFLPTLAIAASTESDGITSYVRIDGPATSPEVTFTSTPELPEEEVLSRLLFGRGLENLSALQAAQLANAVATLAGRGGASVIDRLRQGFGLDDLDVQTDETGAASLTVGKYLSKNVYTEVEVGQNGQSQINLNLDISKSLTLRGSAGSTGGTGVGLFWEKDY</sequence>
<gene>
    <name evidence="7" type="ORF">H7F16_11230</name>
</gene>
<comment type="caution">
    <text evidence="7">The sequence shown here is derived from an EMBL/GenBank/DDBJ whole genome shotgun (WGS) entry which is preliminary data.</text>
</comment>
<evidence type="ECO:0000256" key="1">
    <source>
        <dbReference type="ARBA" id="ARBA00004167"/>
    </source>
</evidence>
<dbReference type="PANTHER" id="PTHR36985">
    <property type="entry name" value="TRANSLOCATION AND ASSEMBLY MODULE SUBUNIT TAMB"/>
    <property type="match status" value="1"/>
</dbReference>
<comment type="subcellular location">
    <subcellularLocation>
        <location evidence="1">Membrane</location>
        <topology evidence="1">Single-pass membrane protein</topology>
    </subcellularLocation>
</comment>
<keyword evidence="8" id="KW-1185">Reference proteome</keyword>
<feature type="signal peptide" evidence="5">
    <location>
        <begin position="1"/>
        <end position="19"/>
    </location>
</feature>
<dbReference type="RefSeq" id="WP_185797697.1">
    <property type="nucleotide sequence ID" value="NZ_JACLQD010000003.1"/>
</dbReference>
<keyword evidence="4" id="KW-0472">Membrane</keyword>
<feature type="domain" description="Translocation and assembly module TamB C-terminal" evidence="6">
    <location>
        <begin position="828"/>
        <end position="1176"/>
    </location>
</feature>
<reference evidence="7 8" key="1">
    <citation type="journal article" date="2017" name="Int. J. Syst. Evol. Microbiol.">
        <title>Gemmobacter straminiformis sp. nov., isolated from an artificial fountain.</title>
        <authorList>
            <person name="Kang J.Y."/>
            <person name="Kim M.J."/>
            <person name="Chun J."/>
            <person name="Son K.P."/>
            <person name="Jahng K.Y."/>
        </authorList>
    </citation>
    <scope>NUCLEOTIDE SEQUENCE [LARGE SCALE GENOMIC DNA]</scope>
    <source>
        <strain evidence="7 8">CAM-8</strain>
    </source>
</reference>
<evidence type="ECO:0000259" key="6">
    <source>
        <dbReference type="Pfam" id="PF04357"/>
    </source>
</evidence>
<dbReference type="AlphaFoldDB" id="A0A842I8X1"/>
<dbReference type="GO" id="GO:0009306">
    <property type="term" value="P:protein secretion"/>
    <property type="evidence" value="ECO:0007669"/>
    <property type="project" value="InterPro"/>
</dbReference>
<dbReference type="EMBL" id="JACLQD010000003">
    <property type="protein sequence ID" value="MBC2836079.1"/>
    <property type="molecule type" value="Genomic_DNA"/>
</dbReference>